<organism evidence="11 12">
    <name type="scientific">Zostera marina</name>
    <name type="common">Eelgrass</name>
    <dbReference type="NCBI Taxonomy" id="29655"/>
    <lineage>
        <taxon>Eukaryota</taxon>
        <taxon>Viridiplantae</taxon>
        <taxon>Streptophyta</taxon>
        <taxon>Embryophyta</taxon>
        <taxon>Tracheophyta</taxon>
        <taxon>Spermatophyta</taxon>
        <taxon>Magnoliopsida</taxon>
        <taxon>Liliopsida</taxon>
        <taxon>Zosteraceae</taxon>
        <taxon>Zostera</taxon>
    </lineage>
</organism>
<dbReference type="Proteomes" id="UP000036987">
    <property type="component" value="Unassembled WGS sequence"/>
</dbReference>
<dbReference type="InterPro" id="IPR034144">
    <property type="entry name" value="TOPRIM_TopoIII"/>
</dbReference>
<dbReference type="GO" id="GO:0003917">
    <property type="term" value="F:DNA topoisomerase type I (single strand cut, ATP-independent) activity"/>
    <property type="evidence" value="ECO:0000318"/>
    <property type="project" value="GO_Central"/>
</dbReference>
<dbReference type="STRING" id="29655.A0A0K9Q0G8"/>
<comment type="similarity">
    <text evidence="2 7">Belongs to the type IA topoisomerase family.</text>
</comment>
<evidence type="ECO:0000313" key="12">
    <source>
        <dbReference type="Proteomes" id="UP000036987"/>
    </source>
</evidence>
<dbReference type="PROSITE" id="PS52039">
    <property type="entry name" value="TOPO_IA_2"/>
    <property type="match status" value="1"/>
</dbReference>
<name>A0A0K9Q0G8_ZOSMR</name>
<dbReference type="InterPro" id="IPR013497">
    <property type="entry name" value="Topo_IA_cen"/>
</dbReference>
<dbReference type="GO" id="GO:0006281">
    <property type="term" value="P:DNA repair"/>
    <property type="evidence" value="ECO:0000318"/>
    <property type="project" value="GO_Central"/>
</dbReference>
<dbReference type="InterPro" id="IPR003602">
    <property type="entry name" value="Topo_IA_DNA-bd_dom"/>
</dbReference>
<dbReference type="PROSITE" id="PS00396">
    <property type="entry name" value="TOPO_IA_1"/>
    <property type="match status" value="1"/>
</dbReference>
<dbReference type="PANTHER" id="PTHR11390:SF20">
    <property type="entry name" value="DNA TOPOISOMERASE 3-BETA-1"/>
    <property type="match status" value="1"/>
</dbReference>
<evidence type="ECO:0000256" key="7">
    <source>
        <dbReference type="RuleBase" id="RU362092"/>
    </source>
</evidence>
<keyword evidence="12" id="KW-1185">Reference proteome</keyword>
<dbReference type="InterPro" id="IPR056452">
    <property type="entry name" value="Zn_ribbon_TOP3B"/>
</dbReference>
<dbReference type="SMART" id="SM00493">
    <property type="entry name" value="TOPRIM"/>
    <property type="match status" value="1"/>
</dbReference>
<comment type="function">
    <text evidence="6">Releases the supercoiling and torsional tension of DNA introduced during the DNA replication and transcription by transiently cleaving and rejoining one strand of the DNA duplex. Introduces a single-strand break via transesterification at a target site in duplex DNA. The scissile phosphodiester is attacked by the catalytic tyrosine of the enzyme, resulting in the formation of a DNA-(5'-phosphotyrosyl)-enzyme intermediate and the expulsion of a 3'-OH DNA strand. The free DNA strand than undergoes passage around the unbroken strand thus removing DNA supercoils. Finally, in the religation step, the DNA 3'-OH attacks the covalent intermediate to expel the active-site tyrosine and restore the DNA phosphodiester backbone.</text>
</comment>
<dbReference type="FunFam" id="3.40.50.140:FF:000002">
    <property type="entry name" value="DNA topoisomerase"/>
    <property type="match status" value="1"/>
</dbReference>
<dbReference type="InterPro" id="IPR023405">
    <property type="entry name" value="Topo_IA_core_domain"/>
</dbReference>
<accession>A0A0K9Q0G8</accession>
<dbReference type="EC" id="5.6.2.1" evidence="7"/>
<dbReference type="PANTHER" id="PTHR11390">
    <property type="entry name" value="PROKARYOTIC DNA TOPOISOMERASE"/>
    <property type="match status" value="1"/>
</dbReference>
<evidence type="ECO:0000256" key="8">
    <source>
        <dbReference type="SAM" id="MobiDB-lite"/>
    </source>
</evidence>
<feature type="compositionally biased region" description="Basic and acidic residues" evidence="8">
    <location>
        <begin position="847"/>
        <end position="859"/>
    </location>
</feature>
<dbReference type="CDD" id="cd03362">
    <property type="entry name" value="TOPRIM_TopoIA_TopoIII"/>
    <property type="match status" value="1"/>
</dbReference>
<dbReference type="Gene3D" id="1.10.460.10">
    <property type="entry name" value="Topoisomerase I, domain 2"/>
    <property type="match status" value="1"/>
</dbReference>
<dbReference type="OrthoDB" id="430051at2759"/>
<dbReference type="PRINTS" id="PR00417">
    <property type="entry name" value="PRTPISMRASEI"/>
</dbReference>
<dbReference type="Pfam" id="PF23546">
    <property type="entry name" value="Zn_ribbon_TOP3B"/>
    <property type="match status" value="1"/>
</dbReference>
<dbReference type="AlphaFoldDB" id="A0A0K9Q0G8"/>
<dbReference type="EMBL" id="LFYR01000265">
    <property type="protein sequence ID" value="KMZ74644.1"/>
    <property type="molecule type" value="Genomic_DNA"/>
</dbReference>
<dbReference type="GO" id="GO:0006310">
    <property type="term" value="P:DNA recombination"/>
    <property type="evidence" value="ECO:0000318"/>
    <property type="project" value="GO_Central"/>
</dbReference>
<dbReference type="Pfam" id="PF01131">
    <property type="entry name" value="Topoisom_bac"/>
    <property type="match status" value="1"/>
</dbReference>
<evidence type="ECO:0000256" key="5">
    <source>
        <dbReference type="ARBA" id="ARBA00023235"/>
    </source>
</evidence>
<keyword evidence="3 7" id="KW-0799">Topoisomerase</keyword>
<evidence type="ECO:0000256" key="6">
    <source>
        <dbReference type="ARBA" id="ARBA00060299"/>
    </source>
</evidence>
<comment type="function">
    <text evidence="7">Introduces a single-strand break via transesterification at a target site in duplex DNA. Releases the supercoiling and torsional tension of DNA introduced during the DNA replication and transcription by transiently cleaving and rejoining one strand of the DNA duplex. The scissile phosphodiester is attacked by the catalytic tyrosine of the enzyme, resulting in the formation of a DNA-(5'-phosphotyrosyl)-enzyme intermediate and the expulsion of a 3'-OH DNA strand.</text>
</comment>
<keyword evidence="4 7" id="KW-0238">DNA-binding</keyword>
<dbReference type="Pfam" id="PF01751">
    <property type="entry name" value="Toprim"/>
    <property type="match status" value="1"/>
</dbReference>
<dbReference type="Gene3D" id="1.10.290.10">
    <property type="entry name" value="Topoisomerase I, domain 4"/>
    <property type="match status" value="1"/>
</dbReference>
<sequence length="859" mass="96743">MAPKVLMVAEKPSIALSIATALSGGRMSTRRGSTDVHQFEGKFRGFLVEYRVTSVIGHVFSIDFPPKYQNWELTDPMDLFDAPTIKSESNPKAHIRRHLHQEARGCGHLILWLDCDREGENICYEVLECSGFLETEGKKIYRARFSSVTEKDILKAMDNLAAPNKDEALAVDARQEIDLKVGVAFTRFQTRFFQGRYGNLDSRIISYGPCQTPTLGFCVQRHLQITTFKPEKFWSLNAYIFKDGYELQLDWDRNKVFDFDVAVMFQKLVTDDGILKISNLSKKEETKTRPCGLNTVNLLKVASSSLGFGPQMTMQLAERLYTQGFISYPRTESTAYPSSFDFRSVLDAQLNNPLWGDLVRSLLANGFHKPRSGSDAGDHPPITPMRSANEDMLGNDAWKLYQYVCQHFIGTVCPDCKHIRTKVEFACGGEIFYCVGQQVTAKGFTSIMPWLAISEKKLPSFSKGDRIKIPKVDIYEGNTSPPDYLSESDLISLMEKNGIGTDASISVHINNICERNYVQVTSGRRLTPTALGTTLIRGYQCIDPDLCLPEIRSFIEQQITFIAKGEADHSRVVEHCLQQFAQKYSYFVKQIENMDALFEAQFSSLAQSGRLLSKCGKCTRYMKYIPNQPTRLYCVTCEEVYYLPQNGTIKLYKELTCPLDSFELLLFSMAGPDAKSFPLCPYCYNSPPFEGIETLFGSLKLGDSKKLGKGAGMPCFLCPHPTCRHSMITQGVCACPECNGTLILDPVSAPKWRLYCNMCNCIIFLPEGAHRISTTDKKCSECDSTIIEVDFNKKSTPLKDGATLHIGCILCDELLHSLVEMKHGKSFFKRRGGRGRGRRRGRGRGRGKNDDPKMSFRDF</sequence>
<dbReference type="Gene3D" id="2.70.20.10">
    <property type="entry name" value="Topoisomerase I, domain 3"/>
    <property type="match status" value="1"/>
</dbReference>
<dbReference type="FunFam" id="1.10.290.10:FF:000001">
    <property type="entry name" value="DNA topoisomerase"/>
    <property type="match status" value="1"/>
</dbReference>
<dbReference type="InterPro" id="IPR006171">
    <property type="entry name" value="TOPRIM_dom"/>
</dbReference>
<dbReference type="PROSITE" id="PS50880">
    <property type="entry name" value="TOPRIM"/>
    <property type="match status" value="1"/>
</dbReference>
<keyword evidence="5 7" id="KW-0413">Isomerase</keyword>
<dbReference type="InterPro" id="IPR013825">
    <property type="entry name" value="Topo_IA_cen_sub2"/>
</dbReference>
<evidence type="ECO:0000256" key="2">
    <source>
        <dbReference type="ARBA" id="ARBA00009446"/>
    </source>
</evidence>
<dbReference type="InterPro" id="IPR003601">
    <property type="entry name" value="Topo_IA_2"/>
</dbReference>
<protein>
    <recommendedName>
        <fullName evidence="7">DNA topoisomerase</fullName>
        <ecNumber evidence="7">5.6.2.1</ecNumber>
    </recommendedName>
</protein>
<dbReference type="SMART" id="SM00437">
    <property type="entry name" value="TOP1Ac"/>
    <property type="match status" value="1"/>
</dbReference>
<dbReference type="OMA" id="GKWSFAN"/>
<feature type="domain" description="Toprim" evidence="9">
    <location>
        <begin position="4"/>
        <end position="148"/>
    </location>
</feature>
<dbReference type="Gene3D" id="3.40.50.140">
    <property type="match status" value="1"/>
</dbReference>
<evidence type="ECO:0000256" key="4">
    <source>
        <dbReference type="ARBA" id="ARBA00023125"/>
    </source>
</evidence>
<evidence type="ECO:0000256" key="3">
    <source>
        <dbReference type="ARBA" id="ARBA00023029"/>
    </source>
</evidence>
<evidence type="ECO:0000259" key="10">
    <source>
        <dbReference type="PROSITE" id="PS52039"/>
    </source>
</evidence>
<evidence type="ECO:0000259" key="9">
    <source>
        <dbReference type="PROSITE" id="PS50880"/>
    </source>
</evidence>
<dbReference type="GO" id="GO:0003677">
    <property type="term" value="F:DNA binding"/>
    <property type="evidence" value="ECO:0007669"/>
    <property type="project" value="UniProtKB-KW"/>
</dbReference>
<comment type="catalytic activity">
    <reaction evidence="1 7">
        <text>ATP-independent breakage of single-stranded DNA, followed by passage and rejoining.</text>
        <dbReference type="EC" id="5.6.2.1"/>
    </reaction>
</comment>
<feature type="compositionally biased region" description="Basic residues" evidence="8">
    <location>
        <begin position="828"/>
        <end position="846"/>
    </location>
</feature>
<dbReference type="SMART" id="SM00436">
    <property type="entry name" value="TOP1Bc"/>
    <property type="match status" value="1"/>
</dbReference>
<comment type="caution">
    <text evidence="11">The sequence shown here is derived from an EMBL/GenBank/DDBJ whole genome shotgun (WGS) entry which is preliminary data.</text>
</comment>
<feature type="domain" description="Topo IA-type catalytic" evidence="10">
    <location>
        <begin position="164"/>
        <end position="584"/>
    </location>
</feature>
<evidence type="ECO:0000256" key="1">
    <source>
        <dbReference type="ARBA" id="ARBA00000213"/>
    </source>
</evidence>
<dbReference type="CDD" id="cd00186">
    <property type="entry name" value="TOP1Ac"/>
    <property type="match status" value="1"/>
</dbReference>
<evidence type="ECO:0000313" key="11">
    <source>
        <dbReference type="EMBL" id="KMZ74644.1"/>
    </source>
</evidence>
<reference evidence="12" key="1">
    <citation type="journal article" date="2016" name="Nature">
        <title>The genome of the seagrass Zostera marina reveals angiosperm adaptation to the sea.</title>
        <authorList>
            <person name="Olsen J.L."/>
            <person name="Rouze P."/>
            <person name="Verhelst B."/>
            <person name="Lin Y.-C."/>
            <person name="Bayer T."/>
            <person name="Collen J."/>
            <person name="Dattolo E."/>
            <person name="De Paoli E."/>
            <person name="Dittami S."/>
            <person name="Maumus F."/>
            <person name="Michel G."/>
            <person name="Kersting A."/>
            <person name="Lauritano C."/>
            <person name="Lohaus R."/>
            <person name="Toepel M."/>
            <person name="Tonon T."/>
            <person name="Vanneste K."/>
            <person name="Amirebrahimi M."/>
            <person name="Brakel J."/>
            <person name="Bostroem C."/>
            <person name="Chovatia M."/>
            <person name="Grimwood J."/>
            <person name="Jenkins J.W."/>
            <person name="Jueterbock A."/>
            <person name="Mraz A."/>
            <person name="Stam W.T."/>
            <person name="Tice H."/>
            <person name="Bornberg-Bauer E."/>
            <person name="Green P.J."/>
            <person name="Pearson G.A."/>
            <person name="Procaccini G."/>
            <person name="Duarte C.M."/>
            <person name="Schmutz J."/>
            <person name="Reusch T.B.H."/>
            <person name="Van de Peer Y."/>
        </authorList>
    </citation>
    <scope>NUCLEOTIDE SEQUENCE [LARGE SCALE GENOMIC DNA]</scope>
    <source>
        <strain evidence="12">cv. Finnish</strain>
    </source>
</reference>
<proteinExistence type="inferred from homology"/>
<dbReference type="GO" id="GO:0005634">
    <property type="term" value="C:nucleus"/>
    <property type="evidence" value="ECO:0000318"/>
    <property type="project" value="GO_Central"/>
</dbReference>
<dbReference type="InterPro" id="IPR000380">
    <property type="entry name" value="Topo_IA"/>
</dbReference>
<gene>
    <name evidence="11" type="ORF">ZOSMA_124G00350</name>
</gene>
<feature type="region of interest" description="Disordered" evidence="8">
    <location>
        <begin position="828"/>
        <end position="859"/>
    </location>
</feature>
<dbReference type="InterPro" id="IPR023406">
    <property type="entry name" value="Topo_IA_AS"/>
</dbReference>
<dbReference type="InterPro" id="IPR013826">
    <property type="entry name" value="Topo_IA_cen_sub3"/>
</dbReference>
<dbReference type="InterPro" id="IPR013824">
    <property type="entry name" value="Topo_IA_cen_sub1"/>
</dbReference>
<dbReference type="SUPFAM" id="SSF56712">
    <property type="entry name" value="Prokaryotic type I DNA topoisomerase"/>
    <property type="match status" value="1"/>
</dbReference>
<dbReference type="GO" id="GO:0006265">
    <property type="term" value="P:DNA topological change"/>
    <property type="evidence" value="ECO:0000318"/>
    <property type="project" value="GO_Central"/>
</dbReference>